<sequence length="115" mass="13239">MKRALVVILFMCFQSPLMATTYSLDELQAMSANNKKPEIVRPYKQLIKVKELGDFNTCKEWQKEQLTPYAAYPQKIGASMEKLYSIRVLMADRTLTFNCIDLDNVSGTINEAMYK</sequence>
<feature type="signal peptide" evidence="1">
    <location>
        <begin position="1"/>
        <end position="19"/>
    </location>
</feature>
<reference evidence="2" key="1">
    <citation type="submission" date="2021-03" db="EMBL/GenBank/DDBJ databases">
        <authorList>
            <person name="Stanton E."/>
        </authorList>
    </citation>
    <scope>NUCLEOTIDE SEQUENCE</scope>
    <source>
        <strain evidence="2">2020EL-00113</strain>
    </source>
</reference>
<dbReference type="EMBL" id="JAGKLY010000001">
    <property type="protein sequence ID" value="MBQ0266952.1"/>
    <property type="molecule type" value="Genomic_DNA"/>
</dbReference>
<evidence type="ECO:0000313" key="3">
    <source>
        <dbReference type="Proteomes" id="UP000674270"/>
    </source>
</evidence>
<gene>
    <name evidence="2" type="ORF">J7T18_01415</name>
</gene>
<comment type="caution">
    <text evidence="2">The sequence shown here is derived from an EMBL/GenBank/DDBJ whole genome shotgun (WGS) entry which is preliminary data.</text>
</comment>
<keyword evidence="1" id="KW-0732">Signal</keyword>
<evidence type="ECO:0000256" key="1">
    <source>
        <dbReference type="SAM" id="SignalP"/>
    </source>
</evidence>
<name>A0A8I2AHH1_9GAMM</name>
<organism evidence="2 3">
    <name type="scientific">Providencia huaxiensis</name>
    <dbReference type="NCBI Taxonomy" id="2027290"/>
    <lineage>
        <taxon>Bacteria</taxon>
        <taxon>Pseudomonadati</taxon>
        <taxon>Pseudomonadota</taxon>
        <taxon>Gammaproteobacteria</taxon>
        <taxon>Enterobacterales</taxon>
        <taxon>Morganellaceae</taxon>
        <taxon>Providencia</taxon>
    </lineage>
</organism>
<dbReference type="AlphaFoldDB" id="A0A8I2AHH1"/>
<dbReference type="Proteomes" id="UP000674270">
    <property type="component" value="Unassembled WGS sequence"/>
</dbReference>
<dbReference type="RefSeq" id="WP_206276405.1">
    <property type="nucleotide sequence ID" value="NZ_JAFJXY010000039.1"/>
</dbReference>
<feature type="chain" id="PRO_5034902468" evidence="1">
    <location>
        <begin position="20"/>
        <end position="115"/>
    </location>
</feature>
<protein>
    <submittedName>
        <fullName evidence="2">Uncharacterized protein</fullName>
    </submittedName>
</protein>
<proteinExistence type="predicted"/>
<accession>A0A8I2AHH1</accession>
<evidence type="ECO:0000313" key="2">
    <source>
        <dbReference type="EMBL" id="MBQ0266952.1"/>
    </source>
</evidence>